<sequence>MSTDTELLYTTTCGLFGLRFLKGTLGLRLITPGPLEEDLVRSTGVRARRPGFSREVFLERTLDLSLNIPWPLEEDLVRSHGFLRVVRQPSIIRSPLQRALAHVASLGRGHTVSRNTLVGGIDSYRVTRCQCTAKAPQEPRPKDGTLGTRRCSGTDCVSRQGFYRTGPNPRRVILHNLDRERENLMPHVNAIKEQANFFPKNRLVVDAGTMEHVKNTGSLENTKVVMDLDADVFAKAKARVTKEKDPRVAQELDRFYDTLQEMYNEFRGNNFYDRPQISCAHVSFAAYSGRPIIWCITTPDARFKPLSQDHTADLTSGAAVKIAMITSTKRTDRSLEKQLSFVEPSYFYERRPEEYPDYTQFNSDLILMRKAAATKTALVIGLEQLRTIAASRVAMVERIVGNEKNKMTLHEAVRPGGARFIVPSQTSVLLHRQRAPLWPEYTPTRLKTAYVGAIGLNPLDVVLAKEMEATWAAAGPHSPYVEMNGEKFIRRDTCAVLRTLVLKGDMNTRKLFLSNCALNPADVGAVSRQDAQNWFGDSKSDHLDVPVYTLEEEAAIALPDGSPLSSPEHSGPSRPELTEVETPVKANPPVETGLSDIPAPEVHAPAAPEVNVDVSTLSLGFDREPHAVNPETGPEAFNEGTAACGSHSKRRRRASS</sequence>
<dbReference type="AlphaFoldDB" id="A0AA88IZ37"/>
<gene>
    <name evidence="2" type="ORF">Q5P01_025937</name>
</gene>
<keyword evidence="3" id="KW-1185">Reference proteome</keyword>
<organism evidence="2 3">
    <name type="scientific">Channa striata</name>
    <name type="common">Snakehead murrel</name>
    <name type="synonym">Ophicephalus striatus</name>
    <dbReference type="NCBI Taxonomy" id="64152"/>
    <lineage>
        <taxon>Eukaryota</taxon>
        <taxon>Metazoa</taxon>
        <taxon>Chordata</taxon>
        <taxon>Craniata</taxon>
        <taxon>Vertebrata</taxon>
        <taxon>Euteleostomi</taxon>
        <taxon>Actinopterygii</taxon>
        <taxon>Neopterygii</taxon>
        <taxon>Teleostei</taxon>
        <taxon>Neoteleostei</taxon>
        <taxon>Acanthomorphata</taxon>
        <taxon>Anabantaria</taxon>
        <taxon>Anabantiformes</taxon>
        <taxon>Channoidei</taxon>
        <taxon>Channidae</taxon>
        <taxon>Channa</taxon>
    </lineage>
</organism>
<reference evidence="2" key="1">
    <citation type="submission" date="2023-07" db="EMBL/GenBank/DDBJ databases">
        <title>Chromosome-level Genome Assembly of Striped Snakehead (Channa striata).</title>
        <authorList>
            <person name="Liu H."/>
        </authorList>
    </citation>
    <scope>NUCLEOTIDE SEQUENCE</scope>
    <source>
        <strain evidence="2">Gz</strain>
        <tissue evidence="2">Muscle</tissue>
    </source>
</reference>
<comment type="caution">
    <text evidence="2">The sequence shown here is derived from an EMBL/GenBank/DDBJ whole genome shotgun (WGS) entry which is preliminary data.</text>
</comment>
<dbReference type="EMBL" id="JAUPFM010000022">
    <property type="protein sequence ID" value="KAK2815470.1"/>
    <property type="molecule type" value="Genomic_DNA"/>
</dbReference>
<feature type="compositionally biased region" description="Low complexity" evidence="1">
    <location>
        <begin position="598"/>
        <end position="610"/>
    </location>
</feature>
<evidence type="ECO:0000313" key="3">
    <source>
        <dbReference type="Proteomes" id="UP001187415"/>
    </source>
</evidence>
<feature type="compositionally biased region" description="Basic residues" evidence="1">
    <location>
        <begin position="647"/>
        <end position="656"/>
    </location>
</feature>
<dbReference type="Proteomes" id="UP001187415">
    <property type="component" value="Unassembled WGS sequence"/>
</dbReference>
<name>A0AA88IZ37_CHASR</name>
<evidence type="ECO:0000256" key="1">
    <source>
        <dbReference type="SAM" id="MobiDB-lite"/>
    </source>
</evidence>
<accession>A0AA88IZ37</accession>
<feature type="region of interest" description="Disordered" evidence="1">
    <location>
        <begin position="558"/>
        <end position="656"/>
    </location>
</feature>
<proteinExistence type="predicted"/>
<protein>
    <submittedName>
        <fullName evidence="2">Uncharacterized protein</fullName>
    </submittedName>
</protein>
<evidence type="ECO:0000313" key="2">
    <source>
        <dbReference type="EMBL" id="KAK2815470.1"/>
    </source>
</evidence>